<dbReference type="AlphaFoldDB" id="A0A8J5KKH5"/>
<dbReference type="EMBL" id="JAHLQT010012455">
    <property type="protein sequence ID" value="KAG7171310.1"/>
    <property type="molecule type" value="Genomic_DNA"/>
</dbReference>
<feature type="non-terminal residue" evidence="1">
    <location>
        <position position="160"/>
    </location>
</feature>
<dbReference type="Proteomes" id="UP000747542">
    <property type="component" value="Unassembled WGS sequence"/>
</dbReference>
<name>A0A8J5KKH5_HOMAM</name>
<proteinExistence type="predicted"/>
<gene>
    <name evidence="1" type="ORF">Hamer_G013769</name>
</gene>
<accession>A0A8J5KKH5</accession>
<keyword evidence="2" id="KW-1185">Reference proteome</keyword>
<organism evidence="1 2">
    <name type="scientific">Homarus americanus</name>
    <name type="common">American lobster</name>
    <dbReference type="NCBI Taxonomy" id="6706"/>
    <lineage>
        <taxon>Eukaryota</taxon>
        <taxon>Metazoa</taxon>
        <taxon>Ecdysozoa</taxon>
        <taxon>Arthropoda</taxon>
        <taxon>Crustacea</taxon>
        <taxon>Multicrustacea</taxon>
        <taxon>Malacostraca</taxon>
        <taxon>Eumalacostraca</taxon>
        <taxon>Eucarida</taxon>
        <taxon>Decapoda</taxon>
        <taxon>Pleocyemata</taxon>
        <taxon>Astacidea</taxon>
        <taxon>Nephropoidea</taxon>
        <taxon>Nephropidae</taxon>
        <taxon>Homarus</taxon>
    </lineage>
</organism>
<evidence type="ECO:0000313" key="2">
    <source>
        <dbReference type="Proteomes" id="UP000747542"/>
    </source>
</evidence>
<sequence length="160" mass="18211">MFKLDPVMRALVVRFRLDNVLPDLIRGDRHGEGSGGDVGDATSCVLYIRSLCIDESIQEAKTLRTDMQDNWDQPPTSIPPEKLNIFALKSVFTSSGIEGVTKVVRRLEYWPHGQPKDFKVINDVPIQVDVNFDDNLVWRVISHAEIEQMENIELEEFGNI</sequence>
<comment type="caution">
    <text evidence="1">The sequence shown here is derived from an EMBL/GenBank/DDBJ whole genome shotgun (WGS) entry which is preliminary data.</text>
</comment>
<evidence type="ECO:0000313" key="1">
    <source>
        <dbReference type="EMBL" id="KAG7171310.1"/>
    </source>
</evidence>
<protein>
    <submittedName>
        <fullName evidence="1">Uncharacterized protein</fullName>
    </submittedName>
</protein>
<reference evidence="1" key="1">
    <citation type="journal article" date="2021" name="Sci. Adv.">
        <title>The American lobster genome reveals insights on longevity, neural, and immune adaptations.</title>
        <authorList>
            <person name="Polinski J.M."/>
            <person name="Zimin A.V."/>
            <person name="Clark K.F."/>
            <person name="Kohn A.B."/>
            <person name="Sadowski N."/>
            <person name="Timp W."/>
            <person name="Ptitsyn A."/>
            <person name="Khanna P."/>
            <person name="Romanova D.Y."/>
            <person name="Williams P."/>
            <person name="Greenwood S.J."/>
            <person name="Moroz L.L."/>
            <person name="Walt D.R."/>
            <person name="Bodnar A.G."/>
        </authorList>
    </citation>
    <scope>NUCLEOTIDE SEQUENCE</scope>
    <source>
        <strain evidence="1">GMGI-L3</strain>
    </source>
</reference>